<dbReference type="InterPro" id="IPR044824">
    <property type="entry name" value="MAIN-like"/>
</dbReference>
<accession>A0A445DHF9</accession>
<dbReference type="Proteomes" id="UP000289738">
    <property type="component" value="Chromosome A04"/>
</dbReference>
<keyword evidence="4" id="KW-1185">Reference proteome</keyword>
<dbReference type="InterPro" id="IPR019557">
    <property type="entry name" value="AminoTfrase-like_pln_mobile"/>
</dbReference>
<feature type="domain" description="Aminotransferase-like plant mobile" evidence="2">
    <location>
        <begin position="24"/>
        <end position="298"/>
    </location>
</feature>
<comment type="caution">
    <text evidence="3">The sequence shown here is derived from an EMBL/GenBank/DDBJ whole genome shotgun (WGS) entry which is preliminary data.</text>
</comment>
<dbReference type="EMBL" id="SDMP01000004">
    <property type="protein sequence ID" value="RYR62556.1"/>
    <property type="molecule type" value="Genomic_DNA"/>
</dbReference>
<protein>
    <recommendedName>
        <fullName evidence="2">Aminotransferase-like plant mobile domain-containing protein</fullName>
    </recommendedName>
</protein>
<dbReference type="Pfam" id="PF10536">
    <property type="entry name" value="PMD"/>
    <property type="match status" value="1"/>
</dbReference>
<sequence length="587" mass="67010">MEDEARLYRLNGIAHVAGSIDDENKVKQMTVCYTWFHERFRVLPADASEETVRIYVRAYIVMLLSSQLFADKNANRVHLRWLPYLASLDELGRYSWGSAALAWLYRCLCRGTNRNVVNLAGPLQLLQSWIFWRFPSLRPGGFHGFGFPLASRWASYLPRNDAVGQRVLSARLMLDRLRVQDFVWEPYSSAEVASIIHPEILLDQHRRLWTAITSLIYFAAIEWHQVDRVIPQFGGVQHLPQPTLNIDWLHGKDGRGGDRWFPRYYREWHEHWENRLYSVIPVQRAADPGPSAKYLDWWCRVAHRFLSADVAFQDPRPIVLTEEALHRGSSQAPPRVHVYDRPDNRRVDRRRRIGTRTTDREWRWLVDRMDEDRPVPGVGDAVDHRVPRRRARRQPAPDGGACSRGRGPAVEDEVTQHGAADDVGGSATGMDQPTYDVSSSSQMFGSFEPQAFADFTTAAVGMDIDDHVSQSEFFRDIADMLRVDDATHYRPEMPEVHPHFTDQQPPTTDVQPQLPVDLNQPAASPYEPWIPLGGTPASAYSAVPRETAAAEPDQRPKRVRRPPLCGTGGHLLGQFDDDDSDTIEDSD</sequence>
<evidence type="ECO:0000313" key="3">
    <source>
        <dbReference type="EMBL" id="RYR62556.1"/>
    </source>
</evidence>
<dbReference type="STRING" id="3818.A0A445DHF9"/>
<dbReference type="PANTHER" id="PTHR46033">
    <property type="entry name" value="PROTEIN MAIN-LIKE 2"/>
    <property type="match status" value="1"/>
</dbReference>
<evidence type="ECO:0000259" key="2">
    <source>
        <dbReference type="Pfam" id="PF10536"/>
    </source>
</evidence>
<evidence type="ECO:0000256" key="1">
    <source>
        <dbReference type="SAM" id="MobiDB-lite"/>
    </source>
</evidence>
<reference evidence="3 4" key="1">
    <citation type="submission" date="2019-01" db="EMBL/GenBank/DDBJ databases">
        <title>Sequencing of cultivated peanut Arachis hypogaea provides insights into genome evolution and oil improvement.</title>
        <authorList>
            <person name="Chen X."/>
        </authorList>
    </citation>
    <scope>NUCLEOTIDE SEQUENCE [LARGE SCALE GENOMIC DNA]</scope>
    <source>
        <strain evidence="4">cv. Fuhuasheng</strain>
        <tissue evidence="3">Leaves</tissue>
    </source>
</reference>
<dbReference type="GO" id="GO:0010073">
    <property type="term" value="P:meristem maintenance"/>
    <property type="evidence" value="ECO:0007669"/>
    <property type="project" value="InterPro"/>
</dbReference>
<feature type="region of interest" description="Disordered" evidence="1">
    <location>
        <begin position="375"/>
        <end position="430"/>
    </location>
</feature>
<feature type="region of interest" description="Disordered" evidence="1">
    <location>
        <begin position="536"/>
        <end position="587"/>
    </location>
</feature>
<gene>
    <name evidence="3" type="ORF">Ahy_A04g020228</name>
</gene>
<name>A0A445DHF9_ARAHY</name>
<feature type="compositionally biased region" description="Acidic residues" evidence="1">
    <location>
        <begin position="575"/>
        <end position="587"/>
    </location>
</feature>
<proteinExistence type="predicted"/>
<organism evidence="3 4">
    <name type="scientific">Arachis hypogaea</name>
    <name type="common">Peanut</name>
    <dbReference type="NCBI Taxonomy" id="3818"/>
    <lineage>
        <taxon>Eukaryota</taxon>
        <taxon>Viridiplantae</taxon>
        <taxon>Streptophyta</taxon>
        <taxon>Embryophyta</taxon>
        <taxon>Tracheophyta</taxon>
        <taxon>Spermatophyta</taxon>
        <taxon>Magnoliopsida</taxon>
        <taxon>eudicotyledons</taxon>
        <taxon>Gunneridae</taxon>
        <taxon>Pentapetalae</taxon>
        <taxon>rosids</taxon>
        <taxon>fabids</taxon>
        <taxon>Fabales</taxon>
        <taxon>Fabaceae</taxon>
        <taxon>Papilionoideae</taxon>
        <taxon>50 kb inversion clade</taxon>
        <taxon>dalbergioids sensu lato</taxon>
        <taxon>Dalbergieae</taxon>
        <taxon>Pterocarpus clade</taxon>
        <taxon>Arachis</taxon>
    </lineage>
</organism>
<dbReference type="PANTHER" id="PTHR46033:SF8">
    <property type="entry name" value="PROTEIN MAINTENANCE OF MERISTEMS-LIKE"/>
    <property type="match status" value="1"/>
</dbReference>
<evidence type="ECO:0000313" key="4">
    <source>
        <dbReference type="Proteomes" id="UP000289738"/>
    </source>
</evidence>
<dbReference type="AlphaFoldDB" id="A0A445DHF9"/>